<dbReference type="InterPro" id="IPR002616">
    <property type="entry name" value="tRNA_ribo_trans-like"/>
</dbReference>
<dbReference type="Gene3D" id="3.20.20.105">
    <property type="entry name" value="Queuine tRNA-ribosyltransferase-like"/>
    <property type="match status" value="1"/>
</dbReference>
<feature type="domain" description="tRNA-guanine(15) transglycosylase-like" evidence="2">
    <location>
        <begin position="1"/>
        <end position="74"/>
    </location>
</feature>
<dbReference type="InterPro" id="IPR036511">
    <property type="entry name" value="TGT-like_sf"/>
</dbReference>
<feature type="non-terminal residue" evidence="3">
    <location>
        <position position="1"/>
    </location>
</feature>
<dbReference type="SUPFAM" id="SSF51713">
    <property type="entry name" value="tRNA-guanine transglycosylase"/>
    <property type="match status" value="1"/>
</dbReference>
<dbReference type="PANTHER" id="PTHR46499:SF1">
    <property type="entry name" value="QUEUINE TRNA-RIBOSYLTRANSFERASE"/>
    <property type="match status" value="1"/>
</dbReference>
<sequence length="83" mass="9688">HRDDPRPIDETCKCPTCVGYSRAYLYHLVQSKEILGAILMSWHNLHYYQALLIQMRSAIRSGELKRFYANFLDTETQGDIDPL</sequence>
<dbReference type="Pfam" id="PF01702">
    <property type="entry name" value="TGT"/>
    <property type="match status" value="1"/>
</dbReference>
<gene>
    <name evidence="3" type="ORF">METZ01_LOCUS480422</name>
</gene>
<proteinExistence type="predicted"/>
<protein>
    <recommendedName>
        <fullName evidence="2">tRNA-guanine(15) transglycosylase-like domain-containing protein</fullName>
    </recommendedName>
</protein>
<accession>A0A383C7J9</accession>
<evidence type="ECO:0000256" key="1">
    <source>
        <dbReference type="ARBA" id="ARBA00022694"/>
    </source>
</evidence>
<dbReference type="AlphaFoldDB" id="A0A383C7J9"/>
<organism evidence="3">
    <name type="scientific">marine metagenome</name>
    <dbReference type="NCBI Taxonomy" id="408172"/>
    <lineage>
        <taxon>unclassified sequences</taxon>
        <taxon>metagenomes</taxon>
        <taxon>ecological metagenomes</taxon>
    </lineage>
</organism>
<dbReference type="GO" id="GO:0002099">
    <property type="term" value="P:tRNA wobble guanine modification"/>
    <property type="evidence" value="ECO:0007669"/>
    <property type="project" value="TreeGrafter"/>
</dbReference>
<dbReference type="GO" id="GO:0005737">
    <property type="term" value="C:cytoplasm"/>
    <property type="evidence" value="ECO:0007669"/>
    <property type="project" value="TreeGrafter"/>
</dbReference>
<dbReference type="EMBL" id="UINC01206099">
    <property type="protein sequence ID" value="SVE27568.1"/>
    <property type="molecule type" value="Genomic_DNA"/>
</dbReference>
<reference evidence="3" key="1">
    <citation type="submission" date="2018-05" db="EMBL/GenBank/DDBJ databases">
        <authorList>
            <person name="Lanie J.A."/>
            <person name="Ng W.-L."/>
            <person name="Kazmierczak K.M."/>
            <person name="Andrzejewski T.M."/>
            <person name="Davidsen T.M."/>
            <person name="Wayne K.J."/>
            <person name="Tettelin H."/>
            <person name="Glass J.I."/>
            <person name="Rusch D."/>
            <person name="Podicherti R."/>
            <person name="Tsui H.-C.T."/>
            <person name="Winkler M.E."/>
        </authorList>
    </citation>
    <scope>NUCLEOTIDE SEQUENCE</scope>
</reference>
<evidence type="ECO:0000313" key="3">
    <source>
        <dbReference type="EMBL" id="SVE27568.1"/>
    </source>
</evidence>
<dbReference type="InterPro" id="IPR050076">
    <property type="entry name" value="ArchSynthase1/Queuine_TRR"/>
</dbReference>
<dbReference type="NCBIfam" id="TIGR00449">
    <property type="entry name" value="tgt_general"/>
    <property type="match status" value="1"/>
</dbReference>
<evidence type="ECO:0000259" key="2">
    <source>
        <dbReference type="Pfam" id="PF01702"/>
    </source>
</evidence>
<name>A0A383C7J9_9ZZZZ</name>
<dbReference type="PANTHER" id="PTHR46499">
    <property type="entry name" value="QUEUINE TRNA-RIBOSYLTRANSFERASE"/>
    <property type="match status" value="1"/>
</dbReference>
<keyword evidence="1" id="KW-0819">tRNA processing</keyword>